<organism evidence="1 2">
    <name type="scientific">Brassica napus</name>
    <name type="common">Rape</name>
    <dbReference type="NCBI Taxonomy" id="3708"/>
    <lineage>
        <taxon>Eukaryota</taxon>
        <taxon>Viridiplantae</taxon>
        <taxon>Streptophyta</taxon>
        <taxon>Embryophyta</taxon>
        <taxon>Tracheophyta</taxon>
        <taxon>Spermatophyta</taxon>
        <taxon>Magnoliopsida</taxon>
        <taxon>eudicotyledons</taxon>
        <taxon>Gunneridae</taxon>
        <taxon>Pentapetalae</taxon>
        <taxon>rosids</taxon>
        <taxon>malvids</taxon>
        <taxon>Brassicales</taxon>
        <taxon>Brassicaceae</taxon>
        <taxon>Brassiceae</taxon>
        <taxon>Brassica</taxon>
    </lineage>
</organism>
<dbReference type="EMBL" id="JAGKQM010000012">
    <property type="protein sequence ID" value="KAH0898581.1"/>
    <property type="molecule type" value="Genomic_DNA"/>
</dbReference>
<keyword evidence="2" id="KW-1185">Reference proteome</keyword>
<feature type="non-terminal residue" evidence="1">
    <location>
        <position position="1"/>
    </location>
</feature>
<dbReference type="Proteomes" id="UP000824890">
    <property type="component" value="Unassembled WGS sequence"/>
</dbReference>
<accession>A0ABQ8B2T0</accession>
<evidence type="ECO:0000313" key="2">
    <source>
        <dbReference type="Proteomes" id="UP000824890"/>
    </source>
</evidence>
<proteinExistence type="predicted"/>
<name>A0ABQ8B2T0_BRANA</name>
<gene>
    <name evidence="1" type="ORF">HID58_048149</name>
</gene>
<comment type="caution">
    <text evidence="1">The sequence shown here is derived from an EMBL/GenBank/DDBJ whole genome shotgun (WGS) entry which is preliminary data.</text>
</comment>
<evidence type="ECO:0000313" key="1">
    <source>
        <dbReference type="EMBL" id="KAH0898581.1"/>
    </source>
</evidence>
<reference evidence="1 2" key="1">
    <citation type="submission" date="2021-05" db="EMBL/GenBank/DDBJ databases">
        <title>Genome Assembly of Synthetic Allotetraploid Brassica napus Reveals Homoeologous Exchanges between Subgenomes.</title>
        <authorList>
            <person name="Davis J.T."/>
        </authorList>
    </citation>
    <scope>NUCLEOTIDE SEQUENCE [LARGE SCALE GENOMIC DNA]</scope>
    <source>
        <strain evidence="2">cv. Da-Ae</strain>
        <tissue evidence="1">Seedling</tissue>
    </source>
</reference>
<sequence length="76" mass="8146">VRACDECKTRDVTTVEFKEWIDRLKAIGNAGRVIDAGGIFAYAREAGMIPSIAARFSNVDSKLSILIVLGDTCGIG</sequence>
<protein>
    <submittedName>
        <fullName evidence="1">Uncharacterized protein</fullName>
    </submittedName>
</protein>